<dbReference type="InterPro" id="IPR041679">
    <property type="entry name" value="DNA2/NAM7-like_C"/>
</dbReference>
<evidence type="ECO:0000259" key="3">
    <source>
        <dbReference type="Pfam" id="PF13087"/>
    </source>
</evidence>
<dbReference type="InterPro" id="IPR045055">
    <property type="entry name" value="DNA2/NAM7-like"/>
</dbReference>
<dbReference type="InterPro" id="IPR029063">
    <property type="entry name" value="SAM-dependent_MTases_sf"/>
</dbReference>
<proteinExistence type="predicted"/>
<name>A0A1Q9DA66_SYMMI</name>
<dbReference type="InterPro" id="IPR027417">
    <property type="entry name" value="P-loop_NTPase"/>
</dbReference>
<dbReference type="InterPro" id="IPR047187">
    <property type="entry name" value="SF1_C_Upf1"/>
</dbReference>
<dbReference type="SUPFAM" id="SSF52540">
    <property type="entry name" value="P-loop containing nucleoside triphosphate hydrolases"/>
    <property type="match status" value="1"/>
</dbReference>
<dbReference type="GO" id="GO:0000184">
    <property type="term" value="P:nuclear-transcribed mRNA catabolic process, nonsense-mediated decay"/>
    <property type="evidence" value="ECO:0007669"/>
    <property type="project" value="TreeGrafter"/>
</dbReference>
<dbReference type="SUPFAM" id="SSF53335">
    <property type="entry name" value="S-adenosyl-L-methionine-dependent methyltransferases"/>
    <property type="match status" value="1"/>
</dbReference>
<feature type="compositionally biased region" description="Basic and acidic residues" evidence="2">
    <location>
        <begin position="849"/>
        <end position="859"/>
    </location>
</feature>
<comment type="caution">
    <text evidence="4">The sequence shown here is derived from an EMBL/GenBank/DDBJ whole genome shotgun (WGS) entry which is preliminary data.</text>
</comment>
<feature type="domain" description="DNA2/NAM7 helicase-like C-terminal" evidence="3">
    <location>
        <begin position="2413"/>
        <end position="2638"/>
    </location>
</feature>
<dbReference type="OrthoDB" id="6513042at2759"/>
<feature type="region of interest" description="Disordered" evidence="2">
    <location>
        <begin position="809"/>
        <end position="907"/>
    </location>
</feature>
<dbReference type="GO" id="GO:0003724">
    <property type="term" value="F:RNA helicase activity"/>
    <property type="evidence" value="ECO:0007669"/>
    <property type="project" value="UniProtKB-EC"/>
</dbReference>
<evidence type="ECO:0000313" key="4">
    <source>
        <dbReference type="EMBL" id="OLP92103.1"/>
    </source>
</evidence>
<dbReference type="PANTHER" id="PTHR10887">
    <property type="entry name" value="DNA2/NAM7 HELICASE FAMILY"/>
    <property type="match status" value="1"/>
</dbReference>
<dbReference type="PANTHER" id="PTHR10887:SF517">
    <property type="entry name" value="RNA HELICASE NONSENSE MRNA REDUCING FACTOR"/>
    <property type="match status" value="1"/>
</dbReference>
<dbReference type="Gene3D" id="3.40.50.150">
    <property type="entry name" value="Vaccinia Virus protein VP39"/>
    <property type="match status" value="1"/>
</dbReference>
<sequence length="2680" mass="297602">MQTSVQPPERQIVRTFSPDSGMTRVLPSVNMDEPHELSVSRCQQQATPWHVCVRLLQSHCKLGRCTFRVQNAMLGERHLLTSFGQTPAGILFRTWARQITGPLVPLLRALGFCIPSFSTVALPSGVFSGYARSVVSWARTPLCQCKRGCLSSYASLQQRLFFDQLVFRFKMASALWAELRAKGLQELAPVLLSNGVRSIDDVSRLESELVSAGVAPTQIAALIGRPSEPAVPEPVRRTDLPPMPTRKRASFADSMAAARPENRESAMKRLHQDVLAQTTQGPLSSRVKTWHEWCRAWGVLPFPLDANNISCAAASMKAGSYRSCAQYFSAAIKHQERNLHIRVDDVLRQLIKDCRRSILRGLGPESLKDAFDVAALRPLLQLASEQVGPWDVSDIASMTDGLLLSSWFMLREIEFGGLRRAHLYLSSGKIHLLLPVQKTAASNQTAGFAFPDRDGKELKKSAVVSAFRCILTGAGVETTRPDEEEVEALKRAAPPPDGVLVQTVCGWPYGIRNFLRVVPSDFSEEFDDSEFSDVQMAEIVRAVTLVGSALPFRVMAGSASEPTLAEIAVQAGAGSEITTYLDQRGLRSAGALALIASDVDQLDNVLVAPLLAGWRPDPADPGIQLSDDEKPIAKAVLRFMWVLATEARKRAAASAVTTSTTTSPVNGELSLSFQANGLVNPLAKRSRSTKLSVEDGILREEPDQEDDWVPRGSLSIIDGLNSIRWIYILCEVGPETWVHKYFDAMIKRSRIKPNLVDKFKTYFERASWKLCSDLRSNKTFKEASQAIIQDVSSFQEALIRDEPAASTAIKRKVDETPHGDASQTIPAWKRGKGKDGKNSKGGGRKGSWKGKDGNKDNAKGSDWQRPWYPNPGWRRQDCDGLDAADGEVPEVATGSQPAPASTEATGHNAIGPALANLASDSASGKGAPSLEPTNNLLLPPLPHIKDVIILSMFDGMGSAAFAVQQLGIRIRALFTWEVDTASHLVSKSLFKGLRFERGQGRSGPTGKLFQVCCDFVATLEKALPTHHFHIIVENVVMTRREDVDFFSERLKAVPTMMCSSDFGLISRPRLFWTRLDFAKIKLNPLTGKPLKWGKHNGHNRLYIEPPRDPISNISMRGLQFHDDIVAGRRLLPCLTTPATSESGREAPRGMRGPLDPEVKRRWLENHRQYAPWHYSSHAMVVAKTGERMTLPAELKEQCHHFHVGATRLQNISPRDRHKMLGNSWHIGVIKFILWLTLASLAPTTAERVWDDTGTDDPVLSRVFEVARQQPLSLSREVFCSRFVSLPPSDSEWEHWLMTADIEHPLLTKPRICQALQTVYDRLRSIGEDIQVFRESVLQSVSNLVQERKQVSAEWFAGLPSHVRAAYTLPDDQGFLQIPVFLELLRGCGFPEVEELSRELSDGMPMIGHLRPTMGWLPRTDQKYTVPISFEAFRRLNAGHVKERLDRRRVDDEWRTMLSEVLEEVREGRMEGPFAAPESWKHKTVPVKDEPGFESLLSCPDAEPCIAWAFSVVQEGSDGQRKVRRCEDYRRSFHNDTVEAFDVPPHDDISVYVSLIRHLAAEGEFAMIWAQDLHSAYRQYPVADPSHCYVIVMTPDGPTLWRHRVMPFGATASVFHFNKITDALLWLARTLLLIPAIHYVDDLGSVDPAASSDSSFRSFDCFCELLGYRLKVSKRQPPDTLQTLQGVIVRIQDAGVTVEPSESRVSKLCRTLREALLQDRLTSDEAARLAGKLGFLSTSLWGQLGKSLTRPIYGRSQGSKDGRVELNPGLRASMECLLTLLATPIPRYIPFARSDTPVAVLYADAFFKLGDRRWSVCDSDLPTHWPTDMHLAENGWGFLCRAQGQVTAGLSALQKGYGRDVSRGDVRLVQDRGWPLLCTDLGPLWQIVERVAVDSNFAVSAGVEDQLHCRDPKRLRRFAQSSQEPCRLQRWLQLQREHLQEGPLPDKKRRREAAQEALQRILKDGSHSEEVFLPPQDLLHVLKDSVLCPAFSLELLRLLQQHVFCDGFEGVRRQFFQNQILHVYAELAVSVRESYKLLTETDEVLDPQLTESVFMFEAVLNRLPGQLEPAPDEGLPAGEEHGQHAAFGHGQGVWVDFLVDASQAEQLSASGRHEVFYFHRISAGGQQDDGTELVQAQLNGRGWMLGVAETVKAPPRSDVFLLSARLFPLGEDEVSPADKGSRFQVVPVSDILPVVVNREVEAIWAACRQDGSITPFVDDLLFGSAGSIQATAEVVEVEDAELNQQQIAAVARASAAKLTLVQGPPGTGKSEVAVGISDYAKNAAIVQQWMKDETESVLLATSTHAAKDVLGKRLRRRQIQPSLRVRSNSPNTARKAEVFVETVYMSGSAPGRTVPKVLLDESSQITTAAALVALTHGCEKLVLIGDPQQLGPVSSFGSAQKLDGGLDAFAEERRSFFEILADKFRLQPHRLQVQYRMDQRLCDYPSQRFYNGELQTAASVGEGGVTPQMLPAGITFKAGIPGHPVVFLDTSAIEGCREQLVPFFGSISIHNRMEAQIVAELLRGFQAASVEAARLCVLTAYKAQDSLLDEVIHGGSSAERLRKRKSRSTMIREQGVDPLEKESHPRIYTVDGFQGNESDYVFYSAVRSGGTATGFSGNPQRLCVLLTRARRGLIVVGSRDTLQHTEEWQRWLDSADKQEFTLDDELVAKLQRREVAQRGPL</sequence>
<accession>A0A1Q9DA66</accession>
<evidence type="ECO:0000313" key="5">
    <source>
        <dbReference type="Proteomes" id="UP000186817"/>
    </source>
</evidence>
<evidence type="ECO:0000256" key="1">
    <source>
        <dbReference type="ARBA" id="ARBA00047984"/>
    </source>
</evidence>
<dbReference type="CDD" id="cd18808">
    <property type="entry name" value="SF1_C_Upf1"/>
    <property type="match status" value="1"/>
</dbReference>
<keyword evidence="5" id="KW-1185">Reference proteome</keyword>
<feature type="compositionally biased region" description="Acidic residues" evidence="2">
    <location>
        <begin position="879"/>
        <end position="888"/>
    </location>
</feature>
<evidence type="ECO:0000256" key="2">
    <source>
        <dbReference type="SAM" id="MobiDB-lite"/>
    </source>
</evidence>
<dbReference type="SUPFAM" id="SSF56672">
    <property type="entry name" value="DNA/RNA polymerases"/>
    <property type="match status" value="1"/>
</dbReference>
<reference evidence="4 5" key="1">
    <citation type="submission" date="2016-02" db="EMBL/GenBank/DDBJ databases">
        <title>Genome analysis of coral dinoflagellate symbionts highlights evolutionary adaptations to a symbiotic lifestyle.</title>
        <authorList>
            <person name="Aranda M."/>
            <person name="Li Y."/>
            <person name="Liew Y.J."/>
            <person name="Baumgarten S."/>
            <person name="Simakov O."/>
            <person name="Wilson M."/>
            <person name="Piel J."/>
            <person name="Ashoor H."/>
            <person name="Bougouffa S."/>
            <person name="Bajic V.B."/>
            <person name="Ryu T."/>
            <person name="Ravasi T."/>
            <person name="Bayer T."/>
            <person name="Micklem G."/>
            <person name="Kim H."/>
            <person name="Bhak J."/>
            <person name="Lajeunesse T.C."/>
            <person name="Voolstra C.R."/>
        </authorList>
    </citation>
    <scope>NUCLEOTIDE SEQUENCE [LARGE SCALE GENOMIC DNA]</scope>
    <source>
        <strain evidence="4 5">CCMP2467</strain>
    </source>
</reference>
<dbReference type="Proteomes" id="UP000186817">
    <property type="component" value="Unassembled WGS sequence"/>
</dbReference>
<comment type="catalytic activity">
    <reaction evidence="1">
        <text>ATP + H2O = ADP + phosphate + H(+)</text>
        <dbReference type="Rhea" id="RHEA:13065"/>
        <dbReference type="ChEBI" id="CHEBI:15377"/>
        <dbReference type="ChEBI" id="CHEBI:15378"/>
        <dbReference type="ChEBI" id="CHEBI:30616"/>
        <dbReference type="ChEBI" id="CHEBI:43474"/>
        <dbReference type="ChEBI" id="CHEBI:456216"/>
        <dbReference type="EC" id="3.6.4.13"/>
    </reaction>
</comment>
<gene>
    <name evidence="4" type="primary">2E4.130</name>
    <name evidence="4" type="ORF">AK812_SmicGene26112</name>
</gene>
<dbReference type="Pfam" id="PF13087">
    <property type="entry name" value="AAA_12"/>
    <property type="match status" value="1"/>
</dbReference>
<dbReference type="InterPro" id="IPR043502">
    <property type="entry name" value="DNA/RNA_pol_sf"/>
</dbReference>
<dbReference type="GO" id="GO:0005737">
    <property type="term" value="C:cytoplasm"/>
    <property type="evidence" value="ECO:0007669"/>
    <property type="project" value="TreeGrafter"/>
</dbReference>
<dbReference type="CDD" id="cd17934">
    <property type="entry name" value="DEXXQc_Upf1-like"/>
    <property type="match status" value="1"/>
</dbReference>
<feature type="compositionally biased region" description="Polar residues" evidence="2">
    <location>
        <begin position="893"/>
        <end position="905"/>
    </location>
</feature>
<organism evidence="4 5">
    <name type="scientific">Symbiodinium microadriaticum</name>
    <name type="common">Dinoflagellate</name>
    <name type="synonym">Zooxanthella microadriatica</name>
    <dbReference type="NCBI Taxonomy" id="2951"/>
    <lineage>
        <taxon>Eukaryota</taxon>
        <taxon>Sar</taxon>
        <taxon>Alveolata</taxon>
        <taxon>Dinophyceae</taxon>
        <taxon>Suessiales</taxon>
        <taxon>Symbiodiniaceae</taxon>
        <taxon>Symbiodinium</taxon>
    </lineage>
</organism>
<dbReference type="Pfam" id="PF13604">
    <property type="entry name" value="AAA_30"/>
    <property type="match status" value="1"/>
</dbReference>
<dbReference type="Gene3D" id="3.40.50.300">
    <property type="entry name" value="P-loop containing nucleotide triphosphate hydrolases"/>
    <property type="match status" value="2"/>
</dbReference>
<dbReference type="EMBL" id="LSRX01000635">
    <property type="protein sequence ID" value="OLP92103.1"/>
    <property type="molecule type" value="Genomic_DNA"/>
</dbReference>
<protein>
    <submittedName>
        <fullName evidence="4">Regulator of nonsense transcripts 1-like</fullName>
    </submittedName>
</protein>